<evidence type="ECO:0000256" key="1">
    <source>
        <dbReference type="SAM" id="MobiDB-lite"/>
    </source>
</evidence>
<organism evidence="2">
    <name type="scientific">Darwinula stevensoni</name>
    <dbReference type="NCBI Taxonomy" id="69355"/>
    <lineage>
        <taxon>Eukaryota</taxon>
        <taxon>Metazoa</taxon>
        <taxon>Ecdysozoa</taxon>
        <taxon>Arthropoda</taxon>
        <taxon>Crustacea</taxon>
        <taxon>Oligostraca</taxon>
        <taxon>Ostracoda</taxon>
        <taxon>Podocopa</taxon>
        <taxon>Podocopida</taxon>
        <taxon>Darwinulocopina</taxon>
        <taxon>Darwinuloidea</taxon>
        <taxon>Darwinulidae</taxon>
        <taxon>Darwinula</taxon>
    </lineage>
</organism>
<feature type="compositionally biased region" description="Polar residues" evidence="1">
    <location>
        <begin position="60"/>
        <end position="70"/>
    </location>
</feature>
<accession>A0A7R8XB39</accession>
<feature type="region of interest" description="Disordered" evidence="1">
    <location>
        <begin position="59"/>
        <end position="81"/>
    </location>
</feature>
<dbReference type="Proteomes" id="UP000677054">
    <property type="component" value="Unassembled WGS sequence"/>
</dbReference>
<keyword evidence="3" id="KW-1185">Reference proteome</keyword>
<dbReference type="EMBL" id="LR900925">
    <property type="protein sequence ID" value="CAD7247298.1"/>
    <property type="molecule type" value="Genomic_DNA"/>
</dbReference>
<evidence type="ECO:0000313" key="3">
    <source>
        <dbReference type="Proteomes" id="UP000677054"/>
    </source>
</evidence>
<gene>
    <name evidence="2" type="ORF">DSTB1V02_LOCUS7132</name>
</gene>
<dbReference type="EMBL" id="CAJPEV010001408">
    <property type="protein sequence ID" value="CAG0892481.1"/>
    <property type="molecule type" value="Genomic_DNA"/>
</dbReference>
<evidence type="ECO:0000313" key="2">
    <source>
        <dbReference type="EMBL" id="CAD7247298.1"/>
    </source>
</evidence>
<proteinExistence type="predicted"/>
<reference evidence="2" key="1">
    <citation type="submission" date="2020-11" db="EMBL/GenBank/DDBJ databases">
        <authorList>
            <person name="Tran Van P."/>
        </authorList>
    </citation>
    <scope>NUCLEOTIDE SEQUENCE</scope>
</reference>
<dbReference type="AlphaFoldDB" id="A0A7R8XB39"/>
<name>A0A7R8XB39_9CRUS</name>
<protein>
    <submittedName>
        <fullName evidence="2">Uncharacterized protein</fullName>
    </submittedName>
</protein>
<sequence length="112" mass="12539">MENMYVIKVHSAEEIDDAMVLFSVVAHVKLEVTSPHTIVLRLEGDNRLRKKTIEEKLGSLRSSGENVQQHNYDKDYIPSTSGPPASNDYINSCCKMCLEAKFLPGSAAHVYK</sequence>